<dbReference type="AlphaFoldDB" id="A0A831EQM2"/>
<protein>
    <submittedName>
        <fullName evidence="1">Uncharacterized protein</fullName>
    </submittedName>
</protein>
<reference evidence="1 2" key="1">
    <citation type="submission" date="2012-11" db="EMBL/GenBank/DDBJ databases">
        <authorList>
            <person name="Linke B."/>
        </authorList>
    </citation>
    <scope>NUCLEOTIDE SEQUENCE [LARGE SCALE GENOMIC DNA]</scope>
    <source>
        <strain evidence="2">CFBP 1232</strain>
    </source>
</reference>
<name>A0A831EQM2_ERWAM</name>
<sequence length="41" mass="4802">MLIASKSLFDILDLNVDLYKIFSKYNQLNVCYNGFLNFIPI</sequence>
<gene>
    <name evidence="1" type="ORF">BN437_0059</name>
</gene>
<organism evidence="1 2">
    <name type="scientific">Erwinia amylovora NBRC 12687 = CFBP 1232</name>
    <dbReference type="NCBI Taxonomy" id="1219359"/>
    <lineage>
        <taxon>Bacteria</taxon>
        <taxon>Pseudomonadati</taxon>
        <taxon>Pseudomonadota</taxon>
        <taxon>Gammaproteobacteria</taxon>
        <taxon>Enterobacterales</taxon>
        <taxon>Erwiniaceae</taxon>
        <taxon>Erwinia</taxon>
    </lineage>
</organism>
<dbReference type="Proteomes" id="UP000013111">
    <property type="component" value="Unassembled WGS sequence"/>
</dbReference>
<evidence type="ECO:0000313" key="2">
    <source>
        <dbReference type="Proteomes" id="UP000013111"/>
    </source>
</evidence>
<reference evidence="1 2" key="2">
    <citation type="submission" date="2013-04" db="EMBL/GenBank/DDBJ databases">
        <title>Comparative genomics of 12 strains of Erwinia amylovora identifies a pan-genome with a large conserved core and provides insights into host specificity.</title>
        <authorList>
            <person name="Mann R.A."/>
            <person name="Smits T.H.M."/>
            <person name="Buehlmann A."/>
            <person name="Blom J."/>
            <person name="Goesmann A."/>
            <person name="Frey J.E."/>
            <person name="Plummer K.M."/>
            <person name="Beer S.V."/>
            <person name="Luck J."/>
            <person name="Duffy B."/>
            <person name="Rodoni B."/>
        </authorList>
    </citation>
    <scope>NUCLEOTIDE SEQUENCE [LARGE SCALE GENOMIC DNA]</scope>
    <source>
        <strain evidence="2">CFBP 1232</strain>
    </source>
</reference>
<comment type="caution">
    <text evidence="1">The sequence shown here is derived from an EMBL/GenBank/DDBJ whole genome shotgun (WGS) entry which is preliminary data.</text>
</comment>
<evidence type="ECO:0000313" key="1">
    <source>
        <dbReference type="EMBL" id="CCO92040.1"/>
    </source>
</evidence>
<dbReference type="EMBL" id="CAPB01000002">
    <property type="protein sequence ID" value="CCO92040.1"/>
    <property type="molecule type" value="Genomic_DNA"/>
</dbReference>
<proteinExistence type="predicted"/>
<accession>A0A831EQM2</accession>